<comment type="caution">
    <text evidence="2">The sequence shown here is derived from an EMBL/GenBank/DDBJ whole genome shotgun (WGS) entry which is preliminary data.</text>
</comment>
<evidence type="ECO:0000313" key="3">
    <source>
        <dbReference type="Proteomes" id="UP001500454"/>
    </source>
</evidence>
<dbReference type="RefSeq" id="WP_345226405.1">
    <property type="nucleotide sequence ID" value="NZ_BAABHA010000010.1"/>
</dbReference>
<feature type="region of interest" description="Disordered" evidence="1">
    <location>
        <begin position="142"/>
        <end position="161"/>
    </location>
</feature>
<dbReference type="EMBL" id="BAABHA010000010">
    <property type="protein sequence ID" value="GAA4388347.1"/>
    <property type="molecule type" value="Genomic_DNA"/>
</dbReference>
<keyword evidence="3" id="KW-1185">Reference proteome</keyword>
<proteinExistence type="predicted"/>
<organism evidence="2 3">
    <name type="scientific">Hymenobacter koreensis</name>
    <dbReference type="NCBI Taxonomy" id="1084523"/>
    <lineage>
        <taxon>Bacteria</taxon>
        <taxon>Pseudomonadati</taxon>
        <taxon>Bacteroidota</taxon>
        <taxon>Cytophagia</taxon>
        <taxon>Cytophagales</taxon>
        <taxon>Hymenobacteraceae</taxon>
        <taxon>Hymenobacter</taxon>
    </lineage>
</organism>
<evidence type="ECO:0000256" key="1">
    <source>
        <dbReference type="SAM" id="MobiDB-lite"/>
    </source>
</evidence>
<sequence>MKNLIATTVLAVGVTLGTYAQQAPAKKAVVQQRADRLSNQMARELRLNNYQTTKLRAINADKVAKMAAIEAKYAGNNKLVDEQCKGVCKERDQELRNVLTTDQYSAYYGNRATYYAFDKNYAMQSGDIMLVNAVQNPLPASAKGATISQTKEDAKPAPRGR</sequence>
<reference evidence="3" key="1">
    <citation type="journal article" date="2019" name="Int. J. Syst. Evol. Microbiol.">
        <title>The Global Catalogue of Microorganisms (GCM) 10K type strain sequencing project: providing services to taxonomists for standard genome sequencing and annotation.</title>
        <authorList>
            <consortium name="The Broad Institute Genomics Platform"/>
            <consortium name="The Broad Institute Genome Sequencing Center for Infectious Disease"/>
            <person name="Wu L."/>
            <person name="Ma J."/>
        </authorList>
    </citation>
    <scope>NUCLEOTIDE SEQUENCE [LARGE SCALE GENOMIC DNA]</scope>
    <source>
        <strain evidence="3">JCM 17924</strain>
    </source>
</reference>
<feature type="compositionally biased region" description="Basic and acidic residues" evidence="1">
    <location>
        <begin position="150"/>
        <end position="161"/>
    </location>
</feature>
<protein>
    <submittedName>
        <fullName evidence="2">Uncharacterized protein</fullName>
    </submittedName>
</protein>
<name>A0ABP8JCF8_9BACT</name>
<accession>A0ABP8JCF8</accession>
<gene>
    <name evidence="2" type="ORF">GCM10023186_34910</name>
</gene>
<evidence type="ECO:0000313" key="2">
    <source>
        <dbReference type="EMBL" id="GAA4388347.1"/>
    </source>
</evidence>
<dbReference type="Proteomes" id="UP001500454">
    <property type="component" value="Unassembled WGS sequence"/>
</dbReference>